<accession>A0A4C1VZL2</accession>
<reference evidence="1 2" key="1">
    <citation type="journal article" date="2019" name="Commun. Biol.">
        <title>The bagworm genome reveals a unique fibroin gene that provides high tensile strength.</title>
        <authorList>
            <person name="Kono N."/>
            <person name="Nakamura H."/>
            <person name="Ohtoshi R."/>
            <person name="Tomita M."/>
            <person name="Numata K."/>
            <person name="Arakawa K."/>
        </authorList>
    </citation>
    <scope>NUCLEOTIDE SEQUENCE [LARGE SCALE GENOMIC DNA]</scope>
</reference>
<evidence type="ECO:0000313" key="2">
    <source>
        <dbReference type="Proteomes" id="UP000299102"/>
    </source>
</evidence>
<proteinExistence type="predicted"/>
<organism evidence="1 2">
    <name type="scientific">Eumeta variegata</name>
    <name type="common">Bagworm moth</name>
    <name type="synonym">Eumeta japonica</name>
    <dbReference type="NCBI Taxonomy" id="151549"/>
    <lineage>
        <taxon>Eukaryota</taxon>
        <taxon>Metazoa</taxon>
        <taxon>Ecdysozoa</taxon>
        <taxon>Arthropoda</taxon>
        <taxon>Hexapoda</taxon>
        <taxon>Insecta</taxon>
        <taxon>Pterygota</taxon>
        <taxon>Neoptera</taxon>
        <taxon>Endopterygota</taxon>
        <taxon>Lepidoptera</taxon>
        <taxon>Glossata</taxon>
        <taxon>Ditrysia</taxon>
        <taxon>Tineoidea</taxon>
        <taxon>Psychidae</taxon>
        <taxon>Oiketicinae</taxon>
        <taxon>Eumeta</taxon>
    </lineage>
</organism>
<dbReference type="AlphaFoldDB" id="A0A4C1VZL2"/>
<name>A0A4C1VZL2_EUMVA</name>
<comment type="caution">
    <text evidence="1">The sequence shown here is derived from an EMBL/GenBank/DDBJ whole genome shotgun (WGS) entry which is preliminary data.</text>
</comment>
<gene>
    <name evidence="1" type="ORF">EVAR_31160_1</name>
</gene>
<protein>
    <submittedName>
        <fullName evidence="1">Uncharacterized protein</fullName>
    </submittedName>
</protein>
<sequence length="71" mass="8155">MDDISKKYLDEERKFNDLYLEEISEKAANTEFKPSGSNQILKNKGVMSIRSIVRAVGQPRQAHVFDVRSLI</sequence>
<keyword evidence="2" id="KW-1185">Reference proteome</keyword>
<evidence type="ECO:0000313" key="1">
    <source>
        <dbReference type="EMBL" id="GBP43277.1"/>
    </source>
</evidence>
<dbReference type="EMBL" id="BGZK01000433">
    <property type="protein sequence ID" value="GBP43277.1"/>
    <property type="molecule type" value="Genomic_DNA"/>
</dbReference>
<dbReference type="Proteomes" id="UP000299102">
    <property type="component" value="Unassembled WGS sequence"/>
</dbReference>